<dbReference type="InterPro" id="IPR003613">
    <property type="entry name" value="Ubox_domain"/>
</dbReference>
<organism evidence="14 15">
    <name type="scientific">Dermatophagoides pteronyssinus</name>
    <name type="common">European house dust mite</name>
    <dbReference type="NCBI Taxonomy" id="6956"/>
    <lineage>
        <taxon>Eukaryota</taxon>
        <taxon>Metazoa</taxon>
        <taxon>Ecdysozoa</taxon>
        <taxon>Arthropoda</taxon>
        <taxon>Chelicerata</taxon>
        <taxon>Arachnida</taxon>
        <taxon>Acari</taxon>
        <taxon>Acariformes</taxon>
        <taxon>Sarcoptiformes</taxon>
        <taxon>Astigmata</taxon>
        <taxon>Psoroptidia</taxon>
        <taxon>Analgoidea</taxon>
        <taxon>Pyroglyphidae</taxon>
        <taxon>Dermatophagoidinae</taxon>
        <taxon>Dermatophagoides</taxon>
    </lineage>
</organism>
<dbReference type="PANTHER" id="PTHR46803">
    <property type="entry name" value="E3 UBIQUITIN-PROTEIN LIGASE CHIP"/>
    <property type="match status" value="1"/>
</dbReference>
<feature type="repeat" description="TPR" evidence="9">
    <location>
        <begin position="278"/>
        <end position="311"/>
    </location>
</feature>
<protein>
    <recommendedName>
        <fullName evidence="7">E3 ubiquitin-protein ligase CHIP</fullName>
        <ecNumber evidence="2">2.3.2.27</ecNumber>
    </recommendedName>
    <alternativeName>
        <fullName evidence="8">RING-type E3 ubiquitin transferase CHIP</fullName>
    </alternativeName>
</protein>
<dbReference type="SMART" id="SM00212">
    <property type="entry name" value="UBCc"/>
    <property type="match status" value="1"/>
</dbReference>
<dbReference type="InterPro" id="IPR016135">
    <property type="entry name" value="UBQ-conjugating_enzyme/RWD"/>
</dbReference>
<evidence type="ECO:0000256" key="8">
    <source>
        <dbReference type="ARBA" id="ARBA00044543"/>
    </source>
</evidence>
<evidence type="ECO:0000313" key="15">
    <source>
        <dbReference type="Proteomes" id="UP000887458"/>
    </source>
</evidence>
<dbReference type="PROSITE" id="PS00183">
    <property type="entry name" value="UBC_1"/>
    <property type="match status" value="1"/>
</dbReference>
<dbReference type="Pfam" id="PF04564">
    <property type="entry name" value="U-box"/>
    <property type="match status" value="1"/>
</dbReference>
<dbReference type="SMART" id="SM00504">
    <property type="entry name" value="Ubox"/>
    <property type="match status" value="1"/>
</dbReference>
<evidence type="ECO:0000256" key="4">
    <source>
        <dbReference type="ARBA" id="ARBA00022737"/>
    </source>
</evidence>
<dbReference type="EC" id="2.3.2.27" evidence="2"/>
<dbReference type="InterPro" id="IPR013083">
    <property type="entry name" value="Znf_RING/FYVE/PHD"/>
</dbReference>
<dbReference type="PROSITE" id="PS51698">
    <property type="entry name" value="U_BOX"/>
    <property type="match status" value="1"/>
</dbReference>
<proteinExistence type="predicted"/>
<feature type="region of interest" description="Disordered" evidence="11">
    <location>
        <begin position="169"/>
        <end position="225"/>
    </location>
</feature>
<dbReference type="PANTHER" id="PTHR46803:SF2">
    <property type="entry name" value="E3 UBIQUITIN-PROTEIN LIGASE CHIP"/>
    <property type="match status" value="1"/>
</dbReference>
<feature type="active site" description="Glycyl thioester intermediate" evidence="10">
    <location>
        <position position="96"/>
    </location>
</feature>
<evidence type="ECO:0000313" key="14">
    <source>
        <dbReference type="EMBL" id="KAH9416608.1"/>
    </source>
</evidence>
<dbReference type="SUPFAM" id="SSF54495">
    <property type="entry name" value="UBC-like"/>
    <property type="match status" value="1"/>
</dbReference>
<dbReference type="Pfam" id="PF07719">
    <property type="entry name" value="TPR_2"/>
    <property type="match status" value="1"/>
</dbReference>
<keyword evidence="15" id="KW-1185">Reference proteome</keyword>
<dbReference type="Proteomes" id="UP000887458">
    <property type="component" value="Unassembled WGS sequence"/>
</dbReference>
<name>A0ABQ8J220_DERPT</name>
<feature type="repeat" description="TPR" evidence="9">
    <location>
        <begin position="346"/>
        <end position="379"/>
    </location>
</feature>
<keyword evidence="5" id="KW-0833">Ubl conjugation pathway</keyword>
<dbReference type="Pfam" id="PF13414">
    <property type="entry name" value="TPR_11"/>
    <property type="match status" value="1"/>
</dbReference>
<evidence type="ECO:0000256" key="10">
    <source>
        <dbReference type="PROSITE-ProRule" id="PRU10133"/>
    </source>
</evidence>
<evidence type="ECO:0000256" key="7">
    <source>
        <dbReference type="ARBA" id="ARBA00044534"/>
    </source>
</evidence>
<dbReference type="CDD" id="cd23804">
    <property type="entry name" value="UBCc_UBE2S"/>
    <property type="match status" value="1"/>
</dbReference>
<accession>A0ABQ8J220</accession>
<dbReference type="Pfam" id="PF00179">
    <property type="entry name" value="UQ_con"/>
    <property type="match status" value="1"/>
</dbReference>
<feature type="domain" description="U-box" evidence="13">
    <location>
        <begin position="457"/>
        <end position="531"/>
    </location>
</feature>
<keyword evidence="6 9" id="KW-0802">TPR repeat</keyword>
<keyword evidence="4" id="KW-0677">Repeat</keyword>
<keyword evidence="3" id="KW-0808">Transferase</keyword>
<dbReference type="InterPro" id="IPR000608">
    <property type="entry name" value="UBC"/>
</dbReference>
<reference evidence="14 15" key="2">
    <citation type="journal article" date="2022" name="Mol. Biol. Evol.">
        <title>Comparative Genomics Reveals Insights into the Divergent Evolution of Astigmatic Mites and Household Pest Adaptations.</title>
        <authorList>
            <person name="Xiong Q."/>
            <person name="Wan A.T."/>
            <person name="Liu X."/>
            <person name="Fung C.S."/>
            <person name="Xiao X."/>
            <person name="Malainual N."/>
            <person name="Hou J."/>
            <person name="Wang L."/>
            <person name="Wang M."/>
            <person name="Yang K.Y."/>
            <person name="Cui Y."/>
            <person name="Leung E.L."/>
            <person name="Nong W."/>
            <person name="Shin S.K."/>
            <person name="Au S.W."/>
            <person name="Jeong K.Y."/>
            <person name="Chew F.T."/>
            <person name="Hui J.H."/>
            <person name="Leung T.F."/>
            <person name="Tungtrongchitr A."/>
            <person name="Zhong N."/>
            <person name="Liu Z."/>
            <person name="Tsui S.K."/>
        </authorList>
    </citation>
    <scope>NUCLEOTIDE SEQUENCE [LARGE SCALE GENOMIC DNA]</scope>
    <source>
        <strain evidence="14">Derp</strain>
    </source>
</reference>
<gene>
    <name evidence="14" type="ORF">DERP_009972</name>
</gene>
<dbReference type="CDD" id="cd16654">
    <property type="entry name" value="RING-Ubox_CHIP"/>
    <property type="match status" value="1"/>
</dbReference>
<dbReference type="EMBL" id="NJHN03000090">
    <property type="protein sequence ID" value="KAH9416608.1"/>
    <property type="molecule type" value="Genomic_DNA"/>
</dbReference>
<dbReference type="InterPro" id="IPR023313">
    <property type="entry name" value="UBQ-conjugating_AS"/>
</dbReference>
<sequence length="534" mass="61352">MSSSNVENLAPNVLRKISKELAELIKTPPEGIKLIPNEEDVSDIQAIVEGPAGTPYQNGSFRVKLLLGKSFPTQPPKGYFQTKIFHPNVSRNGEICVNTLKKDWNENLGIKHLLLVIKCLLIVPNPESALNEDAAKLLLENYDEYYRRAKMITEIHAKRSIQQQQCFDNRNCNENNDDDDKNVRNDYESTTSGDSSTQSSTANKTKSSSSNNDLMPLTKRPANNLNIINTTNITIDQQQMKNRNLQQSKSSSSVTQNKHKRTLKRLNIIMKRKEIMSALELKDEGNKYFSLHKYEDAINLYSQAINRSPSTPTFYTNRALCHLKLKNWDASCDDSRRSLELDPNSIKGHFFLGLGLLELGHYDESIAHLQKALELSKETKQKRIRAEIELQSYLCDLIHKDKEQQMLKLKQDICDEVVKDEQIIKQLEQMIHQTFDERIVATNELFQMVDDRRKKREVPDYLCGKISFEIMQDPVITPSGITYDRKDIDEHLQRVGHFDPVTRTPLTANQLIPNLAMKEVIDNFLAENEWANDY</sequence>
<feature type="compositionally biased region" description="Low complexity" evidence="11">
    <location>
        <begin position="189"/>
        <end position="212"/>
    </location>
</feature>
<comment type="caution">
    <text evidence="14">The sequence shown here is derived from an EMBL/GenBank/DDBJ whole genome shotgun (WGS) entry which is preliminary data.</text>
</comment>
<evidence type="ECO:0000256" key="9">
    <source>
        <dbReference type="PROSITE-ProRule" id="PRU00339"/>
    </source>
</evidence>
<dbReference type="SUPFAM" id="SSF57850">
    <property type="entry name" value="RING/U-box"/>
    <property type="match status" value="1"/>
</dbReference>
<dbReference type="Pfam" id="PF18391">
    <property type="entry name" value="CHIP_TPR_N"/>
    <property type="match status" value="1"/>
</dbReference>
<evidence type="ECO:0000256" key="11">
    <source>
        <dbReference type="SAM" id="MobiDB-lite"/>
    </source>
</evidence>
<dbReference type="InterPro" id="IPR041312">
    <property type="entry name" value="CHIP_TPR_N"/>
</dbReference>
<feature type="domain" description="UBC core" evidence="12">
    <location>
        <begin position="12"/>
        <end position="158"/>
    </location>
</feature>
<evidence type="ECO:0000259" key="13">
    <source>
        <dbReference type="PROSITE" id="PS51698"/>
    </source>
</evidence>
<dbReference type="Gene3D" id="6.10.140.2020">
    <property type="match status" value="1"/>
</dbReference>
<dbReference type="InterPro" id="IPR011990">
    <property type="entry name" value="TPR-like_helical_dom_sf"/>
</dbReference>
<comment type="catalytic activity">
    <reaction evidence="1">
        <text>S-ubiquitinyl-[E2 ubiquitin-conjugating enzyme]-L-cysteine + [acceptor protein]-L-lysine = [E2 ubiquitin-conjugating enzyme]-L-cysteine + N(6)-ubiquitinyl-[acceptor protein]-L-lysine.</text>
        <dbReference type="EC" id="2.3.2.27"/>
    </reaction>
</comment>
<evidence type="ECO:0000256" key="1">
    <source>
        <dbReference type="ARBA" id="ARBA00000900"/>
    </source>
</evidence>
<dbReference type="PROSITE" id="PS50005">
    <property type="entry name" value="TPR"/>
    <property type="match status" value="2"/>
</dbReference>
<dbReference type="Gene3D" id="3.10.110.10">
    <property type="entry name" value="Ubiquitin Conjugating Enzyme"/>
    <property type="match status" value="1"/>
</dbReference>
<dbReference type="SMART" id="SM00028">
    <property type="entry name" value="TPR"/>
    <property type="match status" value="3"/>
</dbReference>
<dbReference type="InterPro" id="IPR019734">
    <property type="entry name" value="TPR_rpt"/>
</dbReference>
<evidence type="ECO:0000256" key="2">
    <source>
        <dbReference type="ARBA" id="ARBA00012483"/>
    </source>
</evidence>
<evidence type="ECO:0000256" key="5">
    <source>
        <dbReference type="ARBA" id="ARBA00022786"/>
    </source>
</evidence>
<evidence type="ECO:0000256" key="3">
    <source>
        <dbReference type="ARBA" id="ARBA00022679"/>
    </source>
</evidence>
<dbReference type="PROSITE" id="PS50127">
    <property type="entry name" value="UBC_2"/>
    <property type="match status" value="1"/>
</dbReference>
<dbReference type="SUPFAM" id="SSF48452">
    <property type="entry name" value="TPR-like"/>
    <property type="match status" value="1"/>
</dbReference>
<dbReference type="InterPro" id="IPR013105">
    <property type="entry name" value="TPR_2"/>
</dbReference>
<evidence type="ECO:0000256" key="6">
    <source>
        <dbReference type="ARBA" id="ARBA00022803"/>
    </source>
</evidence>
<dbReference type="InterPro" id="IPR045202">
    <property type="entry name" value="CHIP_RING-Ubox"/>
</dbReference>
<dbReference type="Gene3D" id="3.30.40.10">
    <property type="entry name" value="Zinc/RING finger domain, C3HC4 (zinc finger)"/>
    <property type="match status" value="1"/>
</dbReference>
<dbReference type="Gene3D" id="1.25.40.10">
    <property type="entry name" value="Tetratricopeptide repeat domain"/>
    <property type="match status" value="1"/>
</dbReference>
<reference evidence="14 15" key="1">
    <citation type="journal article" date="2018" name="J. Allergy Clin. Immunol.">
        <title>High-quality assembly of Dermatophagoides pteronyssinus genome and transcriptome reveals a wide range of novel allergens.</title>
        <authorList>
            <person name="Liu X.Y."/>
            <person name="Yang K.Y."/>
            <person name="Wang M.Q."/>
            <person name="Kwok J.S."/>
            <person name="Zeng X."/>
            <person name="Yang Z."/>
            <person name="Xiao X.J."/>
            <person name="Lau C.P."/>
            <person name="Li Y."/>
            <person name="Huang Z.M."/>
            <person name="Ba J.G."/>
            <person name="Yim A.K."/>
            <person name="Ouyang C.Y."/>
            <person name="Ngai S.M."/>
            <person name="Chan T.F."/>
            <person name="Leung E.L."/>
            <person name="Liu L."/>
            <person name="Liu Z.G."/>
            <person name="Tsui S.K."/>
        </authorList>
    </citation>
    <scope>NUCLEOTIDE SEQUENCE [LARGE SCALE GENOMIC DNA]</scope>
    <source>
        <strain evidence="14">Derp</strain>
    </source>
</reference>
<evidence type="ECO:0000259" key="12">
    <source>
        <dbReference type="PROSITE" id="PS50127"/>
    </source>
</evidence>